<keyword evidence="1" id="KW-1133">Transmembrane helix</keyword>
<evidence type="ECO:0000256" key="1">
    <source>
        <dbReference type="SAM" id="Phobius"/>
    </source>
</evidence>
<evidence type="ECO:0000313" key="3">
    <source>
        <dbReference type="Proteomes" id="UP000326678"/>
    </source>
</evidence>
<name>A0A5P8VTH1_9NOSO</name>
<keyword evidence="1" id="KW-0472">Membrane</keyword>
<accession>A0A5P8VTH1</accession>
<organism evidence="2 3">
    <name type="scientific">Nostoc sphaeroides CCNUC1</name>
    <dbReference type="NCBI Taxonomy" id="2653204"/>
    <lineage>
        <taxon>Bacteria</taxon>
        <taxon>Bacillati</taxon>
        <taxon>Cyanobacteriota</taxon>
        <taxon>Cyanophyceae</taxon>
        <taxon>Nostocales</taxon>
        <taxon>Nostocaceae</taxon>
        <taxon>Nostoc</taxon>
    </lineage>
</organism>
<dbReference type="KEGG" id="nsh:GXM_01221"/>
<proteinExistence type="predicted"/>
<keyword evidence="1" id="KW-0812">Transmembrane</keyword>
<evidence type="ECO:0000313" key="2">
    <source>
        <dbReference type="EMBL" id="QFS43748.1"/>
    </source>
</evidence>
<gene>
    <name evidence="2" type="ORF">GXM_01221</name>
</gene>
<dbReference type="EMBL" id="CP045226">
    <property type="protein sequence ID" value="QFS43748.1"/>
    <property type="molecule type" value="Genomic_DNA"/>
</dbReference>
<sequence length="63" mass="7314">MFTKFDHNLVMAGIPSSKVTFRRSPSCMSVSVILNICKFIFFQIVLSLTKEFFGTDFTDNYEY</sequence>
<dbReference type="AlphaFoldDB" id="A0A5P8VTH1"/>
<reference evidence="2 3" key="1">
    <citation type="submission" date="2019-10" db="EMBL/GenBank/DDBJ databases">
        <title>Genomic and transcriptomic insights into the perfect genentic adaptation of a filamentous nitrogen-fixing cyanobacterium to rice fields.</title>
        <authorList>
            <person name="Chen Z."/>
        </authorList>
    </citation>
    <scope>NUCLEOTIDE SEQUENCE [LARGE SCALE GENOMIC DNA]</scope>
    <source>
        <strain evidence="2">CCNUC1</strain>
    </source>
</reference>
<keyword evidence="3" id="KW-1185">Reference proteome</keyword>
<protein>
    <submittedName>
        <fullName evidence="2">Uncharacterized protein</fullName>
    </submittedName>
</protein>
<feature type="transmembrane region" description="Helical" evidence="1">
    <location>
        <begin position="27"/>
        <end position="46"/>
    </location>
</feature>
<dbReference type="Proteomes" id="UP000326678">
    <property type="component" value="Chromosome Gxm1"/>
</dbReference>